<keyword evidence="1" id="KW-0472">Membrane</keyword>
<accession>A0ABT3P054</accession>
<sequence length="129" mass="13898">MTRAIPAAIFYVLGAFALGMLLGPLREFVLAPWTGPLLATLLELPLVLLWSWLLAGWIVGRMEVPLGGARWLMGGLALLLLLAMELALGRVLRGWDFAAWLAHLGTEPGLASLAGYLVFAALPALQRQP</sequence>
<evidence type="ECO:0000313" key="3">
    <source>
        <dbReference type="Proteomes" id="UP001526430"/>
    </source>
</evidence>
<name>A0ABT3P054_9PROT</name>
<reference evidence="2 3" key="1">
    <citation type="submission" date="2022-10" db="EMBL/GenBank/DDBJ databases">
        <title>Roseococcus glaciei nov., sp. nov., isolated from glacier.</title>
        <authorList>
            <person name="Liu Q."/>
            <person name="Xin Y.-H."/>
        </authorList>
    </citation>
    <scope>NUCLEOTIDE SEQUENCE [LARGE SCALE GENOMIC DNA]</scope>
    <source>
        <strain evidence="2 3">MDT2-1-1</strain>
    </source>
</reference>
<protein>
    <recommendedName>
        <fullName evidence="4">DUF4345 domain-containing protein</fullName>
    </recommendedName>
</protein>
<comment type="caution">
    <text evidence="2">The sequence shown here is derived from an EMBL/GenBank/DDBJ whole genome shotgun (WGS) entry which is preliminary data.</text>
</comment>
<feature type="transmembrane region" description="Helical" evidence="1">
    <location>
        <begin position="71"/>
        <end position="89"/>
    </location>
</feature>
<keyword evidence="3" id="KW-1185">Reference proteome</keyword>
<keyword evidence="1" id="KW-1133">Transmembrane helix</keyword>
<proteinExistence type="predicted"/>
<dbReference type="RefSeq" id="WP_301591996.1">
    <property type="nucleotide sequence ID" value="NZ_JAPFQI010000021.1"/>
</dbReference>
<gene>
    <name evidence="2" type="ORF">OF850_19465</name>
</gene>
<feature type="transmembrane region" description="Helical" evidence="1">
    <location>
        <begin position="37"/>
        <end position="59"/>
    </location>
</feature>
<organism evidence="2 3">
    <name type="scientific">Sabulicella glaciei</name>
    <dbReference type="NCBI Taxonomy" id="2984948"/>
    <lineage>
        <taxon>Bacteria</taxon>
        <taxon>Pseudomonadati</taxon>
        <taxon>Pseudomonadota</taxon>
        <taxon>Alphaproteobacteria</taxon>
        <taxon>Acetobacterales</taxon>
        <taxon>Acetobacteraceae</taxon>
        <taxon>Sabulicella</taxon>
    </lineage>
</organism>
<evidence type="ECO:0000313" key="2">
    <source>
        <dbReference type="EMBL" id="MCW8087791.1"/>
    </source>
</evidence>
<keyword evidence="1" id="KW-0812">Transmembrane</keyword>
<dbReference type="Proteomes" id="UP001526430">
    <property type="component" value="Unassembled WGS sequence"/>
</dbReference>
<evidence type="ECO:0000256" key="1">
    <source>
        <dbReference type="SAM" id="Phobius"/>
    </source>
</evidence>
<feature type="transmembrane region" description="Helical" evidence="1">
    <location>
        <begin position="109"/>
        <end position="125"/>
    </location>
</feature>
<feature type="transmembrane region" description="Helical" evidence="1">
    <location>
        <begin position="7"/>
        <end position="25"/>
    </location>
</feature>
<evidence type="ECO:0008006" key="4">
    <source>
        <dbReference type="Google" id="ProtNLM"/>
    </source>
</evidence>
<dbReference type="EMBL" id="JAPFQI010000021">
    <property type="protein sequence ID" value="MCW8087791.1"/>
    <property type="molecule type" value="Genomic_DNA"/>
</dbReference>